<evidence type="ECO:0000313" key="3">
    <source>
        <dbReference type="EMBL" id="TMW59501.1"/>
    </source>
</evidence>
<comment type="caution">
    <text evidence="3">The sequence shown here is derived from an EMBL/GenBank/DDBJ whole genome shotgun (WGS) entry which is preliminary data.</text>
</comment>
<dbReference type="Proteomes" id="UP000794436">
    <property type="component" value="Unassembled WGS sequence"/>
</dbReference>
<dbReference type="Gene3D" id="1.10.510.10">
    <property type="entry name" value="Transferase(Phosphotransferase) domain 1"/>
    <property type="match status" value="1"/>
</dbReference>
<dbReference type="AlphaFoldDB" id="A0A8K1CAQ0"/>
<keyword evidence="4" id="KW-1185">Reference proteome</keyword>
<reference evidence="3" key="1">
    <citation type="submission" date="2019-03" db="EMBL/GenBank/DDBJ databases">
        <title>Long read genome sequence of the mycoparasitic Pythium oligandrum ATCC 38472 isolated from sugarbeet rhizosphere.</title>
        <authorList>
            <person name="Gaulin E."/>
        </authorList>
    </citation>
    <scope>NUCLEOTIDE SEQUENCE</scope>
    <source>
        <strain evidence="3">ATCC 38472_TT</strain>
    </source>
</reference>
<dbReference type="InterPro" id="IPR045307">
    <property type="entry name" value="ADCK1_dom"/>
</dbReference>
<sequence>MAQWRRVTRTLGAASAVGALGYTVDESNSHILSRSLRVFSTGIQVAVDFRQNLKPIERDAPEYKSALQAFNLRTASRLLDVCFQNGGIYTKFGQQLSTFNHALPREFTDTMAKLQDQAKSVSFEEAMATVEQELQRPWREVFPEINETPLAAASLAQVHEATDYKGRRVAVKVQYPHLARQMTADLVVMRWAFELTEWFFPNVQITWMFPEFQAALESELNFVNEKQNSRRIAELMRHNPNVHVPIVYDDISSKRLLVMEFIDAPKISNVEKLKEESIDPSEVARVLCEVFGEMVFCHGFVHCDPHPGNIFVRKNPNANATSKSQLVLLDHGLYRHLDEDFRKTYCDLWRAMILRDSDLLQDCGRRLNAGPFTTYLPLLFTYRPLGSNTPLASKMSLDEREKLTEELRKLQVTDVNGFIQHLPRDMLFVFRTNNMIRALNKDLGGSTRDRFASMAHFAVEGHALYHGATAQQHMSSWLVYYWDRVNMILHLRVFDWALRAIQLVRGEQVTDHRSG</sequence>
<organism evidence="3 4">
    <name type="scientific">Pythium oligandrum</name>
    <name type="common">Mycoparasitic fungus</name>
    <dbReference type="NCBI Taxonomy" id="41045"/>
    <lineage>
        <taxon>Eukaryota</taxon>
        <taxon>Sar</taxon>
        <taxon>Stramenopiles</taxon>
        <taxon>Oomycota</taxon>
        <taxon>Peronosporomycetes</taxon>
        <taxon>Pythiales</taxon>
        <taxon>Pythiaceae</taxon>
        <taxon>Pythium</taxon>
    </lineage>
</organism>
<evidence type="ECO:0000259" key="2">
    <source>
        <dbReference type="Pfam" id="PF03109"/>
    </source>
</evidence>
<protein>
    <recommendedName>
        <fullName evidence="2">ABC1 atypical kinase-like domain-containing protein</fullName>
    </recommendedName>
</protein>
<dbReference type="PANTHER" id="PTHR43173">
    <property type="entry name" value="ABC1 FAMILY PROTEIN"/>
    <property type="match status" value="1"/>
</dbReference>
<comment type="similarity">
    <text evidence="1">Belongs to the protein kinase superfamily. ADCK protein kinase family.</text>
</comment>
<dbReference type="CDD" id="cd13969">
    <property type="entry name" value="ADCK1-like"/>
    <property type="match status" value="1"/>
</dbReference>
<feature type="domain" description="ABC1 atypical kinase-like" evidence="2">
    <location>
        <begin position="113"/>
        <end position="359"/>
    </location>
</feature>
<evidence type="ECO:0000256" key="1">
    <source>
        <dbReference type="ARBA" id="ARBA00009670"/>
    </source>
</evidence>
<dbReference type="SUPFAM" id="SSF56112">
    <property type="entry name" value="Protein kinase-like (PK-like)"/>
    <property type="match status" value="1"/>
</dbReference>
<dbReference type="InterPro" id="IPR011009">
    <property type="entry name" value="Kinase-like_dom_sf"/>
</dbReference>
<dbReference type="PANTHER" id="PTHR43173:SF28">
    <property type="entry name" value="AARF DOMAIN CONTAINING KINASE 5"/>
    <property type="match status" value="1"/>
</dbReference>
<proteinExistence type="inferred from homology"/>
<dbReference type="InterPro" id="IPR004147">
    <property type="entry name" value="ABC1_dom"/>
</dbReference>
<dbReference type="InterPro" id="IPR051130">
    <property type="entry name" value="Mito_struct-func_regulator"/>
</dbReference>
<accession>A0A8K1CAQ0</accession>
<gene>
    <name evidence="3" type="ORF">Poli38472_004570</name>
</gene>
<dbReference type="EMBL" id="SPLM01000109">
    <property type="protein sequence ID" value="TMW59501.1"/>
    <property type="molecule type" value="Genomic_DNA"/>
</dbReference>
<dbReference type="OrthoDB" id="427480at2759"/>
<dbReference type="Pfam" id="PF03109">
    <property type="entry name" value="ABC1"/>
    <property type="match status" value="1"/>
</dbReference>
<name>A0A8K1CAQ0_PYTOL</name>
<evidence type="ECO:0000313" key="4">
    <source>
        <dbReference type="Proteomes" id="UP000794436"/>
    </source>
</evidence>